<feature type="domain" description="CCAAT-binding factor" evidence="6">
    <location>
        <begin position="552"/>
        <end position="708"/>
    </location>
</feature>
<dbReference type="Pfam" id="PF07540">
    <property type="entry name" value="NOC3p"/>
    <property type="match status" value="1"/>
</dbReference>
<proteinExistence type="inferred from homology"/>
<dbReference type="Pfam" id="PF03914">
    <property type="entry name" value="CBF"/>
    <property type="match status" value="1"/>
</dbReference>
<dbReference type="InterPro" id="IPR016903">
    <property type="entry name" value="Nucleolar_cplx-assoc_3"/>
</dbReference>
<evidence type="ECO:0000256" key="1">
    <source>
        <dbReference type="ARBA" id="ARBA00004604"/>
    </source>
</evidence>
<feature type="region of interest" description="Disordered" evidence="5">
    <location>
        <begin position="1"/>
        <end position="22"/>
    </location>
</feature>
<accession>A0AAV1BZS4</accession>
<dbReference type="AlphaFoldDB" id="A0AAV1BZS4"/>
<evidence type="ECO:0000256" key="2">
    <source>
        <dbReference type="ARBA" id="ARBA00007797"/>
    </source>
</evidence>
<dbReference type="PANTHER" id="PTHR14428">
    <property type="entry name" value="NUCLEOLAR COMPLEX PROTEIN 3"/>
    <property type="match status" value="1"/>
</dbReference>
<dbReference type="SUPFAM" id="SSF48371">
    <property type="entry name" value="ARM repeat"/>
    <property type="match status" value="1"/>
</dbReference>
<dbReference type="GO" id="GO:0005730">
    <property type="term" value="C:nucleolus"/>
    <property type="evidence" value="ECO:0007669"/>
    <property type="project" value="UniProtKB-SubCell"/>
</dbReference>
<dbReference type="GO" id="GO:0006270">
    <property type="term" value="P:DNA replication initiation"/>
    <property type="evidence" value="ECO:0007669"/>
    <property type="project" value="TreeGrafter"/>
</dbReference>
<feature type="region of interest" description="Disordered" evidence="5">
    <location>
        <begin position="393"/>
        <end position="433"/>
    </location>
</feature>
<organism evidence="8 9">
    <name type="scientific">Oldenlandia corymbosa var. corymbosa</name>
    <dbReference type="NCBI Taxonomy" id="529605"/>
    <lineage>
        <taxon>Eukaryota</taxon>
        <taxon>Viridiplantae</taxon>
        <taxon>Streptophyta</taxon>
        <taxon>Embryophyta</taxon>
        <taxon>Tracheophyta</taxon>
        <taxon>Spermatophyta</taxon>
        <taxon>Magnoliopsida</taxon>
        <taxon>eudicotyledons</taxon>
        <taxon>Gunneridae</taxon>
        <taxon>Pentapetalae</taxon>
        <taxon>asterids</taxon>
        <taxon>lamiids</taxon>
        <taxon>Gentianales</taxon>
        <taxon>Rubiaceae</taxon>
        <taxon>Rubioideae</taxon>
        <taxon>Spermacoceae</taxon>
        <taxon>Hedyotis-Oldenlandia complex</taxon>
        <taxon>Oldenlandia</taxon>
    </lineage>
</organism>
<evidence type="ECO:0000256" key="5">
    <source>
        <dbReference type="SAM" id="MobiDB-lite"/>
    </source>
</evidence>
<comment type="subcellular location">
    <subcellularLocation>
        <location evidence="1">Nucleus</location>
        <location evidence="1">Nucleolus</location>
    </subcellularLocation>
</comment>
<dbReference type="InterPro" id="IPR005612">
    <property type="entry name" value="CCAAT-binding_factor"/>
</dbReference>
<dbReference type="EMBL" id="OX459118">
    <property type="protein sequence ID" value="CAI9088017.1"/>
    <property type="molecule type" value="Genomic_DNA"/>
</dbReference>
<evidence type="ECO:0000313" key="8">
    <source>
        <dbReference type="EMBL" id="CAI9088017.1"/>
    </source>
</evidence>
<dbReference type="GO" id="GO:0003682">
    <property type="term" value="F:chromatin binding"/>
    <property type="evidence" value="ECO:0007669"/>
    <property type="project" value="TreeGrafter"/>
</dbReference>
<evidence type="ECO:0000256" key="4">
    <source>
        <dbReference type="ARBA" id="ARBA00023242"/>
    </source>
</evidence>
<dbReference type="InterPro" id="IPR016024">
    <property type="entry name" value="ARM-type_fold"/>
</dbReference>
<evidence type="ECO:0000256" key="3">
    <source>
        <dbReference type="ARBA" id="ARBA00023054"/>
    </source>
</evidence>
<protein>
    <submittedName>
        <fullName evidence="8">OLC1v1022245C2</fullName>
    </submittedName>
</protein>
<evidence type="ECO:0000259" key="7">
    <source>
        <dbReference type="Pfam" id="PF07540"/>
    </source>
</evidence>
<evidence type="ECO:0000259" key="6">
    <source>
        <dbReference type="Pfam" id="PF03914"/>
    </source>
</evidence>
<keyword evidence="4" id="KW-0539">Nucleus</keyword>
<keyword evidence="9" id="KW-1185">Reference proteome</keyword>
<feature type="compositionally biased region" description="Basic and acidic residues" evidence="5">
    <location>
        <begin position="393"/>
        <end position="406"/>
    </location>
</feature>
<dbReference type="Proteomes" id="UP001161247">
    <property type="component" value="Chromosome 1"/>
</dbReference>
<dbReference type="PANTHER" id="PTHR14428:SF5">
    <property type="entry name" value="NUCLEOLAR COMPLEX PROTEIN 3 HOMOLOG"/>
    <property type="match status" value="1"/>
</dbReference>
<reference evidence="8" key="1">
    <citation type="submission" date="2023-03" db="EMBL/GenBank/DDBJ databases">
        <authorList>
            <person name="Julca I."/>
        </authorList>
    </citation>
    <scope>NUCLEOTIDE SEQUENCE</scope>
</reference>
<keyword evidence="3" id="KW-0175">Coiled coil</keyword>
<feature type="compositionally biased region" description="Basic and acidic residues" evidence="5">
    <location>
        <begin position="415"/>
        <end position="433"/>
    </location>
</feature>
<comment type="similarity">
    <text evidence="2">Belongs to the CBF/MAK21 family.</text>
</comment>
<evidence type="ECO:0000313" key="9">
    <source>
        <dbReference type="Proteomes" id="UP001161247"/>
    </source>
</evidence>
<name>A0AAV1BZS4_OLDCO</name>
<gene>
    <name evidence="8" type="ORF">OLC1_LOCUS692</name>
</gene>
<sequence length="828" mass="92841">MGKKQKQKIVLPPELPPEVPDDEIVVSGEDLEFVEENPDYAGFVSNLDTKSLTKHVIRVADVKEDALESMYEKRQLRKKAIEKEKEEENHIEVEPVDALPVKTLDGKLHYRTVPKALGKLDAESEVEATAVDNGSVAKLTKPEKRAKLKKLRREAKKQGKDAAQEEEVLQAPQAEVLDEVKKELSAAEANEKKKYRLAELGTSLLEDPESNIKSLREMLDISKDADHSIVILGLKSLLAVFKDIIPGYRIRLPTEKEMEMKVSKAVKKTRFYESTLLSTYKAFVQKLIALEQQPVYTRVATRCLCTLLEAVPHFNFRENLLAAVIKSISSEDDVVRKLCCAAVKSLFLNEGKHGGEATVEAVQMIADLVKAHDCQLHPDSVEVFMSLSFDEDLGKPESSEVDDRSKFKNSKKKRKFEEPNKLPTNENKRSRQETIAKTREEVKADYMAASFAQDAAELRRMQTETLSAVFQTYFRILKHAARPRSLTGSTSVFGDHPLLAPCLNGIGKFSHLIDLDFMADLMSYLRKLAGSGSSLGSSAESDAQCLTVTERLQCCIVAFKVMKNNLDALNVDLQEFSVQLYGLILEYRPGRDKGEVLAEALKIMLCDDRQHDMQRAAAFIKRLATFSVCFFGSAESMAALATVKHLLQRNVKCRNLLENDAGGGSVSGLIAKYHPYASDPNLSGALASVLWELNLLIKHYHPVVSATASSISTMNTGNNQTVHINLSPQQAFMQLSREQERFVPASVFKRKKGSGCSGAASTRTKVQELDFKSSPDENQVKEKLAEQFSIINEMVKNERLRAELYETTKCLAVYEEYKKKQKRRKIRR</sequence>
<feature type="domain" description="Nucleolar complex-associated protein 3 N-terminal" evidence="7">
    <location>
        <begin position="193"/>
        <end position="283"/>
    </location>
</feature>
<dbReference type="InterPro" id="IPR011501">
    <property type="entry name" value="Noc3_N"/>
</dbReference>